<dbReference type="EMBL" id="JAASUB010000014">
    <property type="protein sequence ID" value="MBC1510603.1"/>
    <property type="molecule type" value="Genomic_DNA"/>
</dbReference>
<feature type="chain" id="PRO_5045128984" description="Bacterial Ig domain-containing protein" evidence="1">
    <location>
        <begin position="19"/>
        <end position="247"/>
    </location>
</feature>
<evidence type="ECO:0008006" key="4">
    <source>
        <dbReference type="Google" id="ProtNLM"/>
    </source>
</evidence>
<accession>A0ABR6SY48</accession>
<keyword evidence="1" id="KW-0732">Signal</keyword>
<comment type="caution">
    <text evidence="2">The sequence shown here is derived from an EMBL/GenBank/DDBJ whole genome shotgun (WGS) entry which is preliminary data.</text>
</comment>
<dbReference type="PROSITE" id="PS51257">
    <property type="entry name" value="PROKAR_LIPOPROTEIN"/>
    <property type="match status" value="1"/>
</dbReference>
<dbReference type="Proteomes" id="UP000587800">
    <property type="component" value="Unassembled WGS sequence"/>
</dbReference>
<evidence type="ECO:0000313" key="3">
    <source>
        <dbReference type="Proteomes" id="UP000587800"/>
    </source>
</evidence>
<reference evidence="2 3" key="1">
    <citation type="submission" date="2020-03" db="EMBL/GenBank/DDBJ databases">
        <title>Soil Listeria distribution.</title>
        <authorList>
            <person name="Liao J."/>
            <person name="Wiedmann M."/>
        </authorList>
    </citation>
    <scope>NUCLEOTIDE SEQUENCE [LARGE SCALE GENOMIC DNA]</scope>
    <source>
        <strain evidence="2 3">FSL L7-1515</strain>
    </source>
</reference>
<sequence>MKKGIGILLLGLVLLLGACGTDSVKDTNIKTPFKKDIVQADPNGKAKLTGKTEKGAQVTLEGKSVNVKKDGSFNIEMSNDSNENKDFDVEVSLQDGHWNLFTVAVKPPINNIAQIPSETKNFITKYNTIVSKKGMTKIDENADFLENTKGGYLQLLLNDVPTGSRVFAYYDDDFNLTEYAFSGGDNFYGFYMLTALGIEKDVPYYADYMDWLISQDGVFSKEYETNKYIISATNASSQLMSMNIKLK</sequence>
<protein>
    <recommendedName>
        <fullName evidence="4">Bacterial Ig domain-containing protein</fullName>
    </recommendedName>
</protein>
<keyword evidence="3" id="KW-1185">Reference proteome</keyword>
<evidence type="ECO:0000313" key="2">
    <source>
        <dbReference type="EMBL" id="MBC1510603.1"/>
    </source>
</evidence>
<organism evidence="2 3">
    <name type="scientific">Listeria immobilis</name>
    <dbReference type="NCBI Taxonomy" id="2713502"/>
    <lineage>
        <taxon>Bacteria</taxon>
        <taxon>Bacillati</taxon>
        <taxon>Bacillota</taxon>
        <taxon>Bacilli</taxon>
        <taxon>Bacillales</taxon>
        <taxon>Listeriaceae</taxon>
        <taxon>Listeria</taxon>
    </lineage>
</organism>
<gene>
    <name evidence="2" type="ORF">HCJ59_11975</name>
</gene>
<dbReference type="RefSeq" id="WP_070783172.1">
    <property type="nucleotide sequence ID" value="NZ_JAASTZ010000014.1"/>
</dbReference>
<name>A0ABR6SY48_9LIST</name>
<proteinExistence type="predicted"/>
<evidence type="ECO:0000256" key="1">
    <source>
        <dbReference type="SAM" id="SignalP"/>
    </source>
</evidence>
<feature type="signal peptide" evidence="1">
    <location>
        <begin position="1"/>
        <end position="18"/>
    </location>
</feature>